<dbReference type="PROSITE" id="PS50929">
    <property type="entry name" value="ABC_TM1F"/>
    <property type="match status" value="2"/>
</dbReference>
<dbReference type="SMART" id="SM00382">
    <property type="entry name" value="AAA"/>
    <property type="match status" value="2"/>
</dbReference>
<evidence type="ECO:0000313" key="13">
    <source>
        <dbReference type="Proteomes" id="UP001233999"/>
    </source>
</evidence>
<keyword evidence="2" id="KW-0813">Transport</keyword>
<keyword evidence="7 9" id="KW-0472">Membrane</keyword>
<feature type="transmembrane region" description="Helical" evidence="9">
    <location>
        <begin position="743"/>
        <end position="766"/>
    </location>
</feature>
<feature type="transmembrane region" description="Helical" evidence="9">
    <location>
        <begin position="602"/>
        <end position="620"/>
    </location>
</feature>
<evidence type="ECO:0000256" key="2">
    <source>
        <dbReference type="ARBA" id="ARBA00022448"/>
    </source>
</evidence>
<dbReference type="Pfam" id="PF00664">
    <property type="entry name" value="ABC_membrane"/>
    <property type="match status" value="2"/>
</dbReference>
<feature type="non-terminal residue" evidence="12">
    <location>
        <position position="1"/>
    </location>
</feature>
<dbReference type="EMBL" id="JASPKZ010001983">
    <property type="protein sequence ID" value="KAJ9596510.1"/>
    <property type="molecule type" value="Genomic_DNA"/>
</dbReference>
<dbReference type="PROSITE" id="PS50893">
    <property type="entry name" value="ABC_TRANSPORTER_2"/>
    <property type="match status" value="2"/>
</dbReference>
<evidence type="ECO:0000256" key="9">
    <source>
        <dbReference type="SAM" id="Phobius"/>
    </source>
</evidence>
<dbReference type="FunFam" id="3.40.50.300:FF:003492">
    <property type="entry name" value="AGAP012735-PA"/>
    <property type="match status" value="1"/>
</dbReference>
<dbReference type="PANTHER" id="PTHR24223">
    <property type="entry name" value="ATP-BINDING CASSETTE SUB-FAMILY C"/>
    <property type="match status" value="1"/>
</dbReference>
<feature type="domain" description="ABC transporter" evidence="10">
    <location>
        <begin position="251"/>
        <end position="477"/>
    </location>
</feature>
<dbReference type="InterPro" id="IPR036640">
    <property type="entry name" value="ABC1_TM_sf"/>
</dbReference>
<keyword evidence="5" id="KW-0067">ATP-binding</keyword>
<dbReference type="InterPro" id="IPR050173">
    <property type="entry name" value="ABC_transporter_C-like"/>
</dbReference>
<keyword evidence="4" id="KW-0547">Nucleotide-binding</keyword>
<feature type="transmembrane region" description="Helical" evidence="9">
    <location>
        <begin position="773"/>
        <end position="792"/>
    </location>
</feature>
<dbReference type="SUPFAM" id="SSF90123">
    <property type="entry name" value="ABC transporter transmembrane region"/>
    <property type="match status" value="2"/>
</dbReference>
<dbReference type="CDD" id="cd03244">
    <property type="entry name" value="ABCC_MRP_domain2"/>
    <property type="match status" value="1"/>
</dbReference>
<evidence type="ECO:0000256" key="4">
    <source>
        <dbReference type="ARBA" id="ARBA00022741"/>
    </source>
</evidence>
<accession>A0AAD8ACG6</accession>
<dbReference type="FunFam" id="3.40.50.300:FF:000482">
    <property type="entry name" value="Multidrug resistance-associated protein member 4"/>
    <property type="match status" value="1"/>
</dbReference>
<feature type="transmembrane region" description="Helical" evidence="9">
    <location>
        <begin position="536"/>
        <end position="558"/>
    </location>
</feature>
<feature type="transmembrane region" description="Helical" evidence="9">
    <location>
        <begin position="641"/>
        <end position="673"/>
    </location>
</feature>
<dbReference type="FunFam" id="3.40.50.300:FF:004162">
    <property type="entry name" value="ATP binding cassette subfamily C member 5"/>
    <property type="match status" value="1"/>
</dbReference>
<feature type="transmembrane region" description="Helical" evidence="9">
    <location>
        <begin position="60"/>
        <end position="79"/>
    </location>
</feature>
<dbReference type="GO" id="GO:0005524">
    <property type="term" value="F:ATP binding"/>
    <property type="evidence" value="ECO:0007669"/>
    <property type="project" value="UniProtKB-KW"/>
</dbReference>
<feature type="non-terminal residue" evidence="12">
    <location>
        <position position="1105"/>
    </location>
</feature>
<keyword evidence="6 9" id="KW-1133">Transmembrane helix</keyword>
<comment type="caution">
    <text evidence="12">The sequence shown here is derived from an EMBL/GenBank/DDBJ whole genome shotgun (WGS) entry which is preliminary data.</text>
</comment>
<feature type="transmembrane region" description="Helical" evidence="9">
    <location>
        <begin position="31"/>
        <end position="54"/>
    </location>
</feature>
<evidence type="ECO:0000256" key="8">
    <source>
        <dbReference type="SAM" id="Coils"/>
    </source>
</evidence>
<comment type="subcellular location">
    <subcellularLocation>
        <location evidence="1">Membrane</location>
        <topology evidence="1">Multi-pass membrane protein</topology>
    </subcellularLocation>
</comment>
<dbReference type="CDD" id="cd03250">
    <property type="entry name" value="ABCC_MRP_domain1"/>
    <property type="match status" value="1"/>
</dbReference>
<feature type="domain" description="ABC transmembrane type-1" evidence="11">
    <location>
        <begin position="1"/>
        <end position="202"/>
    </location>
</feature>
<keyword evidence="13" id="KW-1185">Reference proteome</keyword>
<dbReference type="InterPro" id="IPR017871">
    <property type="entry name" value="ABC_transporter-like_CS"/>
</dbReference>
<keyword evidence="3 9" id="KW-0812">Transmembrane</keyword>
<feature type="coiled-coil region" evidence="8">
    <location>
        <begin position="464"/>
        <end position="491"/>
    </location>
</feature>
<dbReference type="Gene3D" id="3.40.50.300">
    <property type="entry name" value="P-loop containing nucleotide triphosphate hydrolases"/>
    <property type="match status" value="3"/>
</dbReference>
<dbReference type="GO" id="GO:0016020">
    <property type="term" value="C:membrane"/>
    <property type="evidence" value="ECO:0007669"/>
    <property type="project" value="UniProtKB-SubCell"/>
</dbReference>
<sequence length="1105" mass="125041">KLLRLSKTSTDQTATGRVVNLLSNDVCRFDYVFQSIGFLFITPVQAIVITYFLWTMVGPSSLVGVAWIFTQTMPVQMYLGKLIAKLRKKVAVRTDERMRLMTEIVSGIQVIKMYAWEIPFSKLVETARRNEIDKVTYSSYLRGFYLSSMVYLERSTLFATLLSYVLLGHEITPDKVFSMAQFFNNLNQTMAILFPTAVEYKAESSVSIKRLQDLLLEEEAECTPAYLNNILNNTNKETSDELVSKINGSPIKGVSVVNGFAKWNPTLETDSLTNLNFKIPEGKLCAVIGPVGSGKSSLLHVIMQELPLHSGTISVGGNISYASQEPWLFVGTVRQNILFGQPYKADKYKEVVKVCALQKDFEMFRYGDKTLVGEKGISLSGGQRARINLARAVYRSADVYLLDDPLSAVDAHVGKHLFEECIRKHLVNKTRILVTHQLQFIKDADLIIILNNGGIENMGTFDEMQRSGLNFAKLLEEKEETEKEEEVMEQVPLRRQQSEMSNPSWFGDDMDNSEDEEAVQEMRSIGTISWRTYKSYFYSGGHICFLFMTAFALLFAQISTSAADYWVSFWTTEEGRRSELQHQKNNGTIVVDDTLFNTQDSLIIYGVLIFCCMFITLLRFSKDIGAIDELLPRFMMETIQIFLVLFGLLVNIAIVNPIFIVAMVILGVLYYLVTTVYLRTSRNVKRLEGTTRSPVYSHLSDTMTGLTTIRVFGAQEMVKVAFDSRQDQHTAAWSLFVSVSQAFGFWMDILSSLFVTVITITFFLYGDTIGAKVGLALSQAMIVTGMLQWGLLRGTEVVSQMTSVERVLEYTTIQQEPELESAPDKKPDSSWPSKGAVKFDHLYLRYADDQPPVLKDLNFDIQPTHKVGIVGRTGAGKTSLITALFRLANLEGSVNIDGVNTNDLGLHDLRKKISIIPQEPVLFSESLRHNLDPFDQYSDDALWSSLEERQLICLARAILRNNKILVLDEATANVDPETDAFVQETIRRKFKDCTVLTIAHRLNTIMDSDKVLVMDAGCMVEYDHPYKLLQKTDGYLFKLVQETGPVMSQQLYRVAETYDDHNFRVLATPSSVHLCQLMLCRSSSLCWWTNQSPDQIRICRNFEVH</sequence>
<evidence type="ECO:0000313" key="12">
    <source>
        <dbReference type="EMBL" id="KAJ9596510.1"/>
    </source>
</evidence>
<dbReference type="InterPro" id="IPR011527">
    <property type="entry name" value="ABC1_TM_dom"/>
</dbReference>
<reference evidence="12" key="2">
    <citation type="submission" date="2023-05" db="EMBL/GenBank/DDBJ databases">
        <authorList>
            <person name="Fouks B."/>
        </authorList>
    </citation>
    <scope>NUCLEOTIDE SEQUENCE</scope>
    <source>
        <strain evidence="12">Stay&amp;Tobe</strain>
        <tissue evidence="12">Testes</tissue>
    </source>
</reference>
<dbReference type="PROSITE" id="PS00211">
    <property type="entry name" value="ABC_TRANSPORTER_1"/>
    <property type="match status" value="1"/>
</dbReference>
<name>A0AAD8ACG6_DIPPU</name>
<dbReference type="Gene3D" id="1.20.1560.10">
    <property type="entry name" value="ABC transporter type 1, transmembrane domain"/>
    <property type="match status" value="2"/>
</dbReference>
<dbReference type="CDD" id="cd18580">
    <property type="entry name" value="ABC_6TM_ABCC_D2"/>
    <property type="match status" value="1"/>
</dbReference>
<evidence type="ECO:0000256" key="1">
    <source>
        <dbReference type="ARBA" id="ARBA00004141"/>
    </source>
</evidence>
<evidence type="ECO:0000259" key="11">
    <source>
        <dbReference type="PROSITE" id="PS50929"/>
    </source>
</evidence>
<proteinExistence type="predicted"/>
<feature type="domain" description="ABC transmembrane type-1" evidence="11">
    <location>
        <begin position="619"/>
        <end position="789"/>
    </location>
</feature>
<protein>
    <submittedName>
        <fullName evidence="12">Uncharacterized protein</fullName>
    </submittedName>
</protein>
<dbReference type="InterPro" id="IPR044726">
    <property type="entry name" value="ABCC_6TM_D2"/>
</dbReference>
<reference evidence="12" key="1">
    <citation type="journal article" date="2023" name="IScience">
        <title>Live-bearing cockroach genome reveals convergent evolutionary mechanisms linked to viviparity in insects and beyond.</title>
        <authorList>
            <person name="Fouks B."/>
            <person name="Harrison M.C."/>
            <person name="Mikhailova A.A."/>
            <person name="Marchal E."/>
            <person name="English S."/>
            <person name="Carruthers M."/>
            <person name="Jennings E.C."/>
            <person name="Chiamaka E.L."/>
            <person name="Frigard R.A."/>
            <person name="Pippel M."/>
            <person name="Attardo G.M."/>
            <person name="Benoit J.B."/>
            <person name="Bornberg-Bauer E."/>
            <person name="Tobe S.S."/>
        </authorList>
    </citation>
    <scope>NUCLEOTIDE SEQUENCE</scope>
    <source>
        <strain evidence="12">Stay&amp;Tobe</strain>
    </source>
</reference>
<gene>
    <name evidence="12" type="ORF">L9F63_012452</name>
</gene>
<dbReference type="InterPro" id="IPR003593">
    <property type="entry name" value="AAA+_ATPase"/>
</dbReference>
<evidence type="ECO:0000256" key="6">
    <source>
        <dbReference type="ARBA" id="ARBA00022989"/>
    </source>
</evidence>
<dbReference type="Proteomes" id="UP001233999">
    <property type="component" value="Unassembled WGS sequence"/>
</dbReference>
<dbReference type="InterPro" id="IPR027417">
    <property type="entry name" value="P-loop_NTPase"/>
</dbReference>
<dbReference type="GO" id="GO:0016887">
    <property type="term" value="F:ATP hydrolysis activity"/>
    <property type="evidence" value="ECO:0007669"/>
    <property type="project" value="InterPro"/>
</dbReference>
<evidence type="ECO:0000256" key="7">
    <source>
        <dbReference type="ARBA" id="ARBA00023136"/>
    </source>
</evidence>
<dbReference type="GO" id="GO:0140359">
    <property type="term" value="F:ABC-type transporter activity"/>
    <property type="evidence" value="ECO:0007669"/>
    <property type="project" value="InterPro"/>
</dbReference>
<dbReference type="Pfam" id="PF00005">
    <property type="entry name" value="ABC_tran"/>
    <property type="match status" value="2"/>
</dbReference>
<evidence type="ECO:0000256" key="3">
    <source>
        <dbReference type="ARBA" id="ARBA00022692"/>
    </source>
</evidence>
<dbReference type="AlphaFoldDB" id="A0AAD8ACG6"/>
<dbReference type="InterPro" id="IPR003439">
    <property type="entry name" value="ABC_transporter-like_ATP-bd"/>
</dbReference>
<feature type="domain" description="ABC transporter" evidence="10">
    <location>
        <begin position="837"/>
        <end position="1041"/>
    </location>
</feature>
<dbReference type="PANTHER" id="PTHR24223:SF415">
    <property type="entry name" value="FI20190P1"/>
    <property type="match status" value="1"/>
</dbReference>
<dbReference type="SUPFAM" id="SSF52540">
    <property type="entry name" value="P-loop containing nucleoside triphosphate hydrolases"/>
    <property type="match status" value="2"/>
</dbReference>
<evidence type="ECO:0000259" key="10">
    <source>
        <dbReference type="PROSITE" id="PS50893"/>
    </source>
</evidence>
<keyword evidence="8" id="KW-0175">Coiled coil</keyword>
<evidence type="ECO:0000256" key="5">
    <source>
        <dbReference type="ARBA" id="ARBA00022840"/>
    </source>
</evidence>
<organism evidence="12 13">
    <name type="scientific">Diploptera punctata</name>
    <name type="common">Pacific beetle cockroach</name>
    <dbReference type="NCBI Taxonomy" id="6984"/>
    <lineage>
        <taxon>Eukaryota</taxon>
        <taxon>Metazoa</taxon>
        <taxon>Ecdysozoa</taxon>
        <taxon>Arthropoda</taxon>
        <taxon>Hexapoda</taxon>
        <taxon>Insecta</taxon>
        <taxon>Pterygota</taxon>
        <taxon>Neoptera</taxon>
        <taxon>Polyneoptera</taxon>
        <taxon>Dictyoptera</taxon>
        <taxon>Blattodea</taxon>
        <taxon>Blaberoidea</taxon>
        <taxon>Blaberidae</taxon>
        <taxon>Diplopterinae</taxon>
        <taxon>Diploptera</taxon>
    </lineage>
</organism>